<sequence>MKDNTIWILFVLILTTYWPQLEAGFDGTLDVGLYTLNATLQVAEVASKAANVAITARG</sequence>
<keyword evidence="1" id="KW-0732">Signal</keyword>
<proteinExistence type="predicted"/>
<reference evidence="3" key="1">
    <citation type="journal article" date="1998" name="Immunogenetics">
        <title>Evolutionary history and mechanism of the Drosophila Cecropin gene family.</title>
        <authorList>
            <person name="Date A."/>
            <person name="Satta Y."/>
            <person name="Takahata N."/>
            <person name="Chigusa S.I."/>
        </authorList>
    </citation>
    <scope>NUCLEOTIDE SEQUENCE</scope>
    <source>
        <strain evidence="2">MA1</strain>
        <strain evidence="3">MA2</strain>
    </source>
</reference>
<name>A2IPN5_DROME</name>
<dbReference type="EMBL" id="AB010792">
    <property type="protein sequence ID" value="BAA28724.1"/>
    <property type="molecule type" value="Genomic_DNA"/>
</dbReference>
<dbReference type="AlphaFoldDB" id="A2IPN5"/>
<dbReference type="EMBL" id="AB010791">
    <property type="protein sequence ID" value="BAA28720.1"/>
    <property type="molecule type" value="Genomic_DNA"/>
</dbReference>
<feature type="chain" id="PRO_5014083496" evidence="1">
    <location>
        <begin position="24"/>
        <end position="58"/>
    </location>
</feature>
<evidence type="ECO:0000313" key="3">
    <source>
        <dbReference type="EMBL" id="BAA28724.1"/>
    </source>
</evidence>
<evidence type="ECO:0000313" key="2">
    <source>
        <dbReference type="EMBL" id="BAA28720.1"/>
    </source>
</evidence>
<organism evidence="3">
    <name type="scientific">Drosophila melanogaster</name>
    <name type="common">Fruit fly</name>
    <dbReference type="NCBI Taxonomy" id="7227"/>
    <lineage>
        <taxon>Eukaryota</taxon>
        <taxon>Metazoa</taxon>
        <taxon>Ecdysozoa</taxon>
        <taxon>Arthropoda</taxon>
        <taxon>Hexapoda</taxon>
        <taxon>Insecta</taxon>
        <taxon>Pterygota</taxon>
        <taxon>Neoptera</taxon>
        <taxon>Endopterygota</taxon>
        <taxon>Diptera</taxon>
        <taxon>Brachycera</taxon>
        <taxon>Muscomorpha</taxon>
        <taxon>Ephydroidea</taxon>
        <taxon>Drosophilidae</taxon>
        <taxon>Drosophila</taxon>
        <taxon>Sophophora</taxon>
    </lineage>
</organism>
<feature type="signal peptide" evidence="1">
    <location>
        <begin position="1"/>
        <end position="23"/>
    </location>
</feature>
<evidence type="ECO:0000256" key="1">
    <source>
        <dbReference type="SAM" id="SignalP"/>
    </source>
</evidence>
<accession>A2IPN5</accession>
<protein>
    <submittedName>
        <fullName evidence="3">Cecropin Psi-1</fullName>
    </submittedName>
</protein>